<dbReference type="SUPFAM" id="SSF143430">
    <property type="entry name" value="TTP0101/SSO1404-like"/>
    <property type="match status" value="1"/>
</dbReference>
<comment type="similarity">
    <text evidence="8">Belongs to the CRISPR-associated endoribonuclease Cas2 protein family.</text>
</comment>
<dbReference type="GO" id="GO:0043571">
    <property type="term" value="P:maintenance of CRISPR repeat elements"/>
    <property type="evidence" value="ECO:0007669"/>
    <property type="project" value="UniProtKB-UniRule"/>
</dbReference>
<comment type="subunit">
    <text evidence="8">Homodimer, forms a heterotetramer with a Cas1 homodimer.</text>
</comment>
<evidence type="ECO:0000256" key="2">
    <source>
        <dbReference type="ARBA" id="ARBA00022722"/>
    </source>
</evidence>
<keyword evidence="10" id="KW-1185">Reference proteome</keyword>
<dbReference type="Gene3D" id="3.30.70.240">
    <property type="match status" value="1"/>
</dbReference>
<gene>
    <name evidence="8" type="primary">cas2</name>
    <name evidence="9" type="ORF">IPA_06420</name>
</gene>
<keyword evidence="2 8" id="KW-0540">Nuclease</keyword>
<protein>
    <recommendedName>
        <fullName evidence="8">CRISPR-associated endoribonuclease Cas2</fullName>
        <ecNumber evidence="8">3.1.-.-</ecNumber>
    </recommendedName>
</protein>
<dbReference type="EMBL" id="CP006868">
    <property type="protein sequence ID" value="UXD21660.1"/>
    <property type="molecule type" value="Genomic_DNA"/>
</dbReference>
<dbReference type="AlphaFoldDB" id="A0A977PKV1"/>
<accession>A0A977PKV1</accession>
<keyword evidence="7 8" id="KW-0051">Antiviral defense</keyword>
<keyword evidence="5 8" id="KW-0378">Hydrolase</keyword>
<keyword evidence="3 8" id="KW-0479">Metal-binding</keyword>
<evidence type="ECO:0000256" key="6">
    <source>
        <dbReference type="ARBA" id="ARBA00022842"/>
    </source>
</evidence>
<evidence type="ECO:0000256" key="8">
    <source>
        <dbReference type="HAMAP-Rule" id="MF_01471"/>
    </source>
</evidence>
<evidence type="ECO:0000313" key="9">
    <source>
        <dbReference type="EMBL" id="UXD21660.1"/>
    </source>
</evidence>
<dbReference type="InterPro" id="IPR019199">
    <property type="entry name" value="Virulence_VapD/CRISPR_Cas2"/>
</dbReference>
<evidence type="ECO:0000256" key="3">
    <source>
        <dbReference type="ARBA" id="ARBA00022723"/>
    </source>
</evidence>
<dbReference type="PANTHER" id="PTHR34405">
    <property type="entry name" value="CRISPR-ASSOCIATED ENDORIBONUCLEASE CAS2"/>
    <property type="match status" value="1"/>
</dbReference>
<dbReference type="HAMAP" id="MF_01471">
    <property type="entry name" value="Cas2"/>
    <property type="match status" value="1"/>
</dbReference>
<dbReference type="KEGG" id="ipc:IPA_06420"/>
<dbReference type="Proteomes" id="UP001063698">
    <property type="component" value="Chromosome"/>
</dbReference>
<comment type="function">
    <text evidence="8">CRISPR (clustered regularly interspaced short palindromic repeat), is an adaptive immune system that provides protection against mobile genetic elements (viruses, transposable elements and conjugative plasmids). CRISPR clusters contain sequences complementary to antecedent mobile elements and target invading nucleic acids. CRISPR clusters are transcribed and processed into CRISPR RNA (crRNA). Functions as a ssRNA-specific endoribonuclease. Involved in the integration of spacer DNA into the CRISPR cassette.</text>
</comment>
<dbReference type="EC" id="3.1.-.-" evidence="8"/>
<dbReference type="NCBIfam" id="TIGR01573">
    <property type="entry name" value="cas2"/>
    <property type="match status" value="1"/>
</dbReference>
<name>A0A977PKV1_9CREN</name>
<keyword evidence="6 8" id="KW-0460">Magnesium</keyword>
<comment type="cofactor">
    <cofactor evidence="1 8">
        <name>Mg(2+)</name>
        <dbReference type="ChEBI" id="CHEBI:18420"/>
    </cofactor>
</comment>
<proteinExistence type="inferred from homology"/>
<dbReference type="GO" id="GO:0004521">
    <property type="term" value="F:RNA endonuclease activity"/>
    <property type="evidence" value="ECO:0007669"/>
    <property type="project" value="InterPro"/>
</dbReference>
<evidence type="ECO:0000256" key="5">
    <source>
        <dbReference type="ARBA" id="ARBA00022801"/>
    </source>
</evidence>
<dbReference type="InterPro" id="IPR021127">
    <property type="entry name" value="CRISPR_associated_Cas2"/>
</dbReference>
<reference evidence="9" key="1">
    <citation type="submission" date="2013-11" db="EMBL/GenBank/DDBJ databases">
        <title>Comparative genomics of Ignicoccus.</title>
        <authorList>
            <person name="Podar M."/>
        </authorList>
    </citation>
    <scope>NUCLEOTIDE SEQUENCE</scope>
    <source>
        <strain evidence="9">DSM 13166</strain>
    </source>
</reference>
<evidence type="ECO:0000256" key="7">
    <source>
        <dbReference type="ARBA" id="ARBA00023118"/>
    </source>
</evidence>
<dbReference type="GO" id="GO:0051607">
    <property type="term" value="P:defense response to virus"/>
    <property type="evidence" value="ECO:0007669"/>
    <property type="project" value="UniProtKB-UniRule"/>
</dbReference>
<evidence type="ECO:0000256" key="1">
    <source>
        <dbReference type="ARBA" id="ARBA00001946"/>
    </source>
</evidence>
<feature type="binding site" evidence="8">
    <location>
        <position position="8"/>
    </location>
    <ligand>
        <name>Mg(2+)</name>
        <dbReference type="ChEBI" id="CHEBI:18420"/>
        <note>catalytic</note>
    </ligand>
</feature>
<dbReference type="PANTHER" id="PTHR34405:SF3">
    <property type="entry name" value="CRISPR-ASSOCIATED ENDORIBONUCLEASE CAS2 3"/>
    <property type="match status" value="1"/>
</dbReference>
<dbReference type="Pfam" id="PF09827">
    <property type="entry name" value="CRISPR_Cas2"/>
    <property type="match status" value="1"/>
</dbReference>
<organism evidence="9 10">
    <name type="scientific">Ignicoccus pacificus DSM 13166</name>
    <dbReference type="NCBI Taxonomy" id="940294"/>
    <lineage>
        <taxon>Archaea</taxon>
        <taxon>Thermoproteota</taxon>
        <taxon>Thermoprotei</taxon>
        <taxon>Desulfurococcales</taxon>
        <taxon>Desulfurococcaceae</taxon>
        <taxon>Ignicoccus</taxon>
    </lineage>
</organism>
<evidence type="ECO:0000313" key="10">
    <source>
        <dbReference type="Proteomes" id="UP001063698"/>
    </source>
</evidence>
<dbReference type="GO" id="GO:0046872">
    <property type="term" value="F:metal ion binding"/>
    <property type="evidence" value="ECO:0007669"/>
    <property type="project" value="UniProtKB-UniRule"/>
</dbReference>
<keyword evidence="4 8" id="KW-0255">Endonuclease</keyword>
<evidence type="ECO:0000256" key="4">
    <source>
        <dbReference type="ARBA" id="ARBA00022759"/>
    </source>
</evidence>
<sequence>MIVVVAYDIYDDSLRDKARRMLLRYGLSRISKSVYAGRINWETAKEIAQKLSWILKGDDSAVVIPVSERDFLRALSVSEGVVAERRPRGVRVVG</sequence>
<dbReference type="GO" id="GO:0016787">
    <property type="term" value="F:hydrolase activity"/>
    <property type="evidence" value="ECO:0007669"/>
    <property type="project" value="UniProtKB-KW"/>
</dbReference>